<dbReference type="InterPro" id="IPR000792">
    <property type="entry name" value="Tscrpt_reg_LuxR_C"/>
</dbReference>
<comment type="caution">
    <text evidence="3">The sequence shown here is derived from an EMBL/GenBank/DDBJ whole genome shotgun (WGS) entry which is preliminary data.</text>
</comment>
<evidence type="ECO:0000313" key="3">
    <source>
        <dbReference type="EMBL" id="MEJ8669509.1"/>
    </source>
</evidence>
<gene>
    <name evidence="3" type="ORF">WKI71_17020</name>
</gene>
<feature type="compositionally biased region" description="Basic residues" evidence="1">
    <location>
        <begin position="92"/>
        <end position="101"/>
    </location>
</feature>
<dbReference type="InterPro" id="IPR036388">
    <property type="entry name" value="WH-like_DNA-bd_sf"/>
</dbReference>
<feature type="domain" description="HTH luxR-type" evidence="2">
    <location>
        <begin position="23"/>
        <end position="80"/>
    </location>
</feature>
<proteinExistence type="predicted"/>
<feature type="region of interest" description="Disordered" evidence="1">
    <location>
        <begin position="89"/>
        <end position="148"/>
    </location>
</feature>
<dbReference type="Proteomes" id="UP001376459">
    <property type="component" value="Unassembled WGS sequence"/>
</dbReference>
<dbReference type="Pfam" id="PF00196">
    <property type="entry name" value="GerE"/>
    <property type="match status" value="1"/>
</dbReference>
<evidence type="ECO:0000313" key="4">
    <source>
        <dbReference type="Proteomes" id="UP001376459"/>
    </source>
</evidence>
<evidence type="ECO:0000256" key="1">
    <source>
        <dbReference type="SAM" id="MobiDB-lite"/>
    </source>
</evidence>
<protein>
    <submittedName>
        <fullName evidence="3">Helix-turn-helix transcriptional regulator</fullName>
    </submittedName>
</protein>
<accession>A0ABU8UKR6</accession>
<dbReference type="Gene3D" id="1.10.10.10">
    <property type="entry name" value="Winged helix-like DNA-binding domain superfamily/Winged helix DNA-binding domain"/>
    <property type="match status" value="1"/>
</dbReference>
<dbReference type="EMBL" id="JBBKAK010000001">
    <property type="protein sequence ID" value="MEJ8669509.1"/>
    <property type="molecule type" value="Genomic_DNA"/>
</dbReference>
<dbReference type="SUPFAM" id="SSF46894">
    <property type="entry name" value="C-terminal effector domain of the bipartite response regulators"/>
    <property type="match status" value="1"/>
</dbReference>
<reference evidence="3 4" key="1">
    <citation type="submission" date="2024-03" db="EMBL/GenBank/DDBJ databases">
        <title>Novel Streptomyces species of biotechnological and ecological value are a feature of Machair soil.</title>
        <authorList>
            <person name="Prole J.R."/>
            <person name="Goodfellow M."/>
            <person name="Allenby N."/>
            <person name="Ward A.C."/>
        </authorList>
    </citation>
    <scope>NUCLEOTIDE SEQUENCE [LARGE SCALE GENOMIC DNA]</scope>
    <source>
        <strain evidence="3 4">MS1.AVA.1</strain>
    </source>
</reference>
<dbReference type="SMART" id="SM00421">
    <property type="entry name" value="HTH_LUXR"/>
    <property type="match status" value="1"/>
</dbReference>
<dbReference type="InterPro" id="IPR016032">
    <property type="entry name" value="Sig_transdc_resp-reg_C-effctor"/>
</dbReference>
<keyword evidence="4" id="KW-1185">Reference proteome</keyword>
<organism evidence="3 4">
    <name type="scientific">Streptomyces machairae</name>
    <dbReference type="NCBI Taxonomy" id="3134109"/>
    <lineage>
        <taxon>Bacteria</taxon>
        <taxon>Bacillati</taxon>
        <taxon>Actinomycetota</taxon>
        <taxon>Actinomycetes</taxon>
        <taxon>Kitasatosporales</taxon>
        <taxon>Streptomycetaceae</taxon>
        <taxon>Streptomyces</taxon>
    </lineage>
</organism>
<name>A0ABU8UKR6_9ACTN</name>
<sequence>MPTTTAPQGHPSATALTAHALTPHTLTSQERELLYALGCGLEDAEIADALALPEHEVAAQLGRVLVKLGLRDRTAAIVHAFDCGLVVPGQGPRRRAAARGRRSTDGPARRRPVHGSGSPCSARCGPGSQGSPWTWGRSGSRPCWRHSR</sequence>
<evidence type="ECO:0000259" key="2">
    <source>
        <dbReference type="SMART" id="SM00421"/>
    </source>
</evidence>